<keyword evidence="1" id="KW-1003">Cell membrane</keyword>
<keyword evidence="1" id="KW-0378">Hydrolase</keyword>
<keyword evidence="6" id="KW-1185">Reference proteome</keyword>
<evidence type="ECO:0000256" key="3">
    <source>
        <dbReference type="SAM" id="Phobius"/>
    </source>
</evidence>
<reference evidence="5 6" key="1">
    <citation type="submission" date="2018-10" db="EMBL/GenBank/DDBJ databases">
        <title>Anaerotruncus faecis sp. nov., isolated from human feces.</title>
        <authorList>
            <person name="Wang Y.-J."/>
        </authorList>
    </citation>
    <scope>NUCLEOTIDE SEQUENCE [LARGE SCALE GENOMIC DNA]</scope>
    <source>
        <strain evidence="5 6">22A2-44</strain>
    </source>
</reference>
<sequence length="646" mass="71662">MLIAIGCCAAVTVATLFFNIRLFYICAFVTVACAVLLVWQVQLAKRQISRFLVTMGQTLTTVQQDALTGFPIPVFVCSGEGEIVWCNRLGQKEILGEENCYGKSIYTILTGVDITRTCPEGGYDTEYKGRFYAAYVARAVSEEEELYMVYFFENTELKRYAREYFETRPSVMLILVDNYEELQQNMKDNERARVMGQIEYAVSKFVNDSGGLLLKTERDRFTAVMEERSLRGVISARFTLLEQVRAIETETKMVPTLSVGVGRDAATLEESERFARQALDMALGRGGDQAAVRSASGYEFFGGVSSGMEKRTKVKTRIVATALAELISGSDNVLVMGHRAADLDCFGASVGIMKAARLMGKDAYVVIRRSTNLVTLEYERLLQNGFEGMFLEPEDALPRITRKTLLVICDTHVKHILESEAVFDACKNVVVVDHHRKMVGHIDNAVIFYHEPYASSASEMVTELVQYFGDKLRLGRPEAEALLAGIMLDTKNFIIKTGVRTFEAAAYLRKIGADTVEVRRMFALSMESYQRRAKLVANAEVYRGCAIAVSPDRDAPDIQVTAAQAADELLGIIGVQASFLVFEMNGGVSISARSMGQLNVQIIMEKLGGGGHLTMAGAQLSGMPLDEAYRRLVAAIDQYFEENSRN</sequence>
<dbReference type="FunFam" id="3.90.1640.10:FF:000002">
    <property type="entry name" value="Cyclic-di-AMP phosphodiesterase"/>
    <property type="match status" value="1"/>
</dbReference>
<dbReference type="RefSeq" id="WP_121586170.1">
    <property type="nucleotide sequence ID" value="NZ_RCHT01000003.1"/>
</dbReference>
<dbReference type="GO" id="GO:0046872">
    <property type="term" value="F:metal ion binding"/>
    <property type="evidence" value="ECO:0007669"/>
    <property type="project" value="UniProtKB-KW"/>
</dbReference>
<keyword evidence="2" id="KW-0479">Metal-binding</keyword>
<dbReference type="GO" id="GO:0106409">
    <property type="term" value="F:cyclic-di-AMP phosphodiesterase activity"/>
    <property type="evidence" value="ECO:0007669"/>
    <property type="project" value="RHEA"/>
</dbReference>
<dbReference type="GO" id="GO:0003676">
    <property type="term" value="F:nucleic acid binding"/>
    <property type="evidence" value="ECO:0007669"/>
    <property type="project" value="UniProtKB-UniRule"/>
</dbReference>
<dbReference type="SMART" id="SM00267">
    <property type="entry name" value="GGDEF"/>
    <property type="match status" value="1"/>
</dbReference>
<comment type="similarity">
    <text evidence="1">Belongs to the GdpP/PdeA phosphodiesterase family.</text>
</comment>
<evidence type="ECO:0000313" key="5">
    <source>
        <dbReference type="EMBL" id="RLL13542.1"/>
    </source>
</evidence>
<feature type="binding site" evidence="2">
    <location>
        <position position="489"/>
    </location>
    <ligand>
        <name>Mn(2+)</name>
        <dbReference type="ChEBI" id="CHEBI:29035"/>
        <label>2</label>
    </ligand>
</feature>
<dbReference type="Gene3D" id="3.10.310.30">
    <property type="match status" value="1"/>
</dbReference>
<keyword evidence="3" id="KW-0812">Transmembrane</keyword>
<feature type="binding site" evidence="2">
    <location>
        <position position="410"/>
    </location>
    <ligand>
        <name>Mn(2+)</name>
        <dbReference type="ChEBI" id="CHEBI:29035"/>
        <label>1</label>
    </ligand>
</feature>
<dbReference type="PANTHER" id="PTHR47618:SF2">
    <property type="entry name" value="CYCLIC-DI-AMP PHOSPHODIESTERASE GDPP"/>
    <property type="match status" value="1"/>
</dbReference>
<gene>
    <name evidence="5" type="ORF">D4A47_03475</name>
</gene>
<dbReference type="InterPro" id="IPR038763">
    <property type="entry name" value="DHH_sf"/>
</dbReference>
<dbReference type="SUPFAM" id="SSF64182">
    <property type="entry name" value="DHH phosphoesterases"/>
    <property type="match status" value="1"/>
</dbReference>
<dbReference type="InterPro" id="IPR014528">
    <property type="entry name" value="GdpP/PdeA"/>
</dbReference>
<dbReference type="InterPro" id="IPR001667">
    <property type="entry name" value="DDH_dom"/>
</dbReference>
<dbReference type="EC" id="3.1.4.-" evidence="1"/>
<organism evidence="5 6">
    <name type="scientific">Anaerotruncus massiliensis</name>
    <name type="common">ex Liu et al. 2021</name>
    <dbReference type="NCBI Taxonomy" id="2321404"/>
    <lineage>
        <taxon>Bacteria</taxon>
        <taxon>Bacillati</taxon>
        <taxon>Bacillota</taxon>
        <taxon>Clostridia</taxon>
        <taxon>Eubacteriales</taxon>
        <taxon>Oscillospiraceae</taxon>
        <taxon>Anaerotruncus</taxon>
    </lineage>
</organism>
<comment type="catalytic activity">
    <reaction evidence="1">
        <text>3',3'-c-di-AMP + H2O = 5'-O-phosphonoadenylyl-(3'-&gt;5')-adenosine + H(+)</text>
        <dbReference type="Rhea" id="RHEA:54420"/>
        <dbReference type="ChEBI" id="CHEBI:15377"/>
        <dbReference type="ChEBI" id="CHEBI:15378"/>
        <dbReference type="ChEBI" id="CHEBI:71500"/>
        <dbReference type="ChEBI" id="CHEBI:138171"/>
    </reaction>
</comment>
<dbReference type="Gene3D" id="3.90.1640.10">
    <property type="entry name" value="inorganic pyrophosphatase (n-terminal core)"/>
    <property type="match status" value="1"/>
</dbReference>
<accession>A0A498CPR4</accession>
<evidence type="ECO:0000259" key="4">
    <source>
        <dbReference type="PROSITE" id="PS50887"/>
    </source>
</evidence>
<dbReference type="PANTHER" id="PTHR47618">
    <property type="entry name" value="BIFUNCTIONAL OLIGORIBONUCLEASE AND PAP PHOSPHATASE NRNA"/>
    <property type="match status" value="1"/>
</dbReference>
<dbReference type="Pfam" id="PF02272">
    <property type="entry name" value="DHHA1"/>
    <property type="match status" value="1"/>
</dbReference>
<feature type="domain" description="GGDEF" evidence="4">
    <location>
        <begin position="167"/>
        <end position="295"/>
    </location>
</feature>
<dbReference type="EMBL" id="RCHT01000003">
    <property type="protein sequence ID" value="RLL13542.1"/>
    <property type="molecule type" value="Genomic_DNA"/>
</dbReference>
<comment type="cofactor">
    <cofactor evidence="2">
        <name>Mn(2+)</name>
        <dbReference type="ChEBI" id="CHEBI:29035"/>
    </cofactor>
    <text evidence="2">For phosphodiesterase activity, probably binds 2 Mn(2+) per subunit.</text>
</comment>
<dbReference type="Pfam" id="PF24898">
    <property type="entry name" value="GGDEF_GdpP"/>
    <property type="match status" value="1"/>
</dbReference>
<dbReference type="GO" id="GO:0016787">
    <property type="term" value="F:hydrolase activity"/>
    <property type="evidence" value="ECO:0007669"/>
    <property type="project" value="UniProtKB-UniRule"/>
</dbReference>
<dbReference type="Gene3D" id="3.30.450.20">
    <property type="entry name" value="PAS domain"/>
    <property type="match status" value="1"/>
</dbReference>
<feature type="transmembrane region" description="Helical" evidence="3">
    <location>
        <begin position="22"/>
        <end position="41"/>
    </location>
</feature>
<dbReference type="PROSITE" id="PS50887">
    <property type="entry name" value="GGDEF"/>
    <property type="match status" value="1"/>
</dbReference>
<keyword evidence="1 3" id="KW-0472">Membrane</keyword>
<keyword evidence="3" id="KW-1133">Transmembrane helix</keyword>
<comment type="subcellular location">
    <subcellularLocation>
        <location evidence="1">Cell membrane</location>
    </subcellularLocation>
</comment>
<dbReference type="Proteomes" id="UP000276301">
    <property type="component" value="Unassembled WGS sequence"/>
</dbReference>
<proteinExistence type="inferred from homology"/>
<feature type="binding site" evidence="2">
    <location>
        <position position="342"/>
    </location>
    <ligand>
        <name>Mn(2+)</name>
        <dbReference type="ChEBI" id="CHEBI:29035"/>
        <label>1</label>
    </ligand>
</feature>
<protein>
    <recommendedName>
        <fullName evidence="1">Cyclic-di-AMP phosphodiesterase</fullName>
        <ecNumber evidence="1">3.1.4.-</ecNumber>
    </recommendedName>
</protein>
<comment type="function">
    <text evidence="1">Has phosphodiesterase (PDE) activity against cyclic-di-AMP (c-di-AMP).</text>
</comment>
<dbReference type="InterPro" id="IPR003156">
    <property type="entry name" value="DHHA1_dom"/>
</dbReference>
<dbReference type="InterPro" id="IPR000160">
    <property type="entry name" value="GGDEF_dom"/>
</dbReference>
<comment type="caution">
    <text evidence="5">The sequence shown here is derived from an EMBL/GenBank/DDBJ whole genome shotgun (WGS) entry which is preliminary data.</text>
</comment>
<feature type="binding site" evidence="2">
    <location>
        <position position="434"/>
    </location>
    <ligand>
        <name>Mn(2+)</name>
        <dbReference type="ChEBI" id="CHEBI:29035"/>
        <label>2</label>
    </ligand>
</feature>
<dbReference type="InterPro" id="IPR051319">
    <property type="entry name" value="Oligoribo/pAp-PDE_c-di-AMP_PDE"/>
</dbReference>
<feature type="binding site" evidence="2">
    <location>
        <position position="410"/>
    </location>
    <ligand>
        <name>Mn(2+)</name>
        <dbReference type="ChEBI" id="CHEBI:29035"/>
        <label>2</label>
    </ligand>
</feature>
<evidence type="ECO:0000256" key="2">
    <source>
        <dbReference type="PIRSR" id="PIRSR026583-50"/>
    </source>
</evidence>
<dbReference type="AlphaFoldDB" id="A0A498CPR4"/>
<dbReference type="PIRSF" id="PIRSF026583">
    <property type="entry name" value="YybT"/>
    <property type="match status" value="1"/>
</dbReference>
<feature type="binding site" evidence="2">
    <location>
        <position position="344"/>
    </location>
    <ligand>
        <name>Mn(2+)</name>
        <dbReference type="ChEBI" id="CHEBI:29035"/>
        <label>2</label>
    </ligand>
</feature>
<feature type="binding site" evidence="2">
    <location>
        <position position="338"/>
    </location>
    <ligand>
        <name>Mn(2+)</name>
        <dbReference type="ChEBI" id="CHEBI:29035"/>
        <label>1</label>
    </ligand>
</feature>
<keyword evidence="2" id="KW-0464">Manganese</keyword>
<name>A0A498CPR4_9FIRM</name>
<evidence type="ECO:0000256" key="1">
    <source>
        <dbReference type="PIRNR" id="PIRNR026583"/>
    </source>
</evidence>
<dbReference type="Pfam" id="PF01368">
    <property type="entry name" value="DHH"/>
    <property type="match status" value="1"/>
</dbReference>
<evidence type="ECO:0000313" key="6">
    <source>
        <dbReference type="Proteomes" id="UP000276301"/>
    </source>
</evidence>
<dbReference type="GO" id="GO:0005886">
    <property type="term" value="C:plasma membrane"/>
    <property type="evidence" value="ECO:0007669"/>
    <property type="project" value="UniProtKB-SubCell"/>
</dbReference>